<name>L8WTE8_THACA</name>
<proteinExistence type="predicted"/>
<dbReference type="AlphaFoldDB" id="L8WTE8"/>
<dbReference type="HOGENOM" id="CLU_1262270_0_0_1"/>
<evidence type="ECO:0000313" key="1">
    <source>
        <dbReference type="EMBL" id="ELU40067.1"/>
    </source>
</evidence>
<reference evidence="1 2" key="1">
    <citation type="journal article" date="2013" name="Nat. Commun.">
        <title>The evolution and pathogenic mechanisms of the rice sheath blight pathogen.</title>
        <authorList>
            <person name="Zheng A."/>
            <person name="Lin R."/>
            <person name="Xu L."/>
            <person name="Qin P."/>
            <person name="Tang C."/>
            <person name="Ai P."/>
            <person name="Zhang D."/>
            <person name="Liu Y."/>
            <person name="Sun Z."/>
            <person name="Feng H."/>
            <person name="Wang Y."/>
            <person name="Chen Y."/>
            <person name="Liang X."/>
            <person name="Fu R."/>
            <person name="Li Q."/>
            <person name="Zhang J."/>
            <person name="Yu X."/>
            <person name="Xie Z."/>
            <person name="Ding L."/>
            <person name="Guan P."/>
            <person name="Tang J."/>
            <person name="Liang Y."/>
            <person name="Wang S."/>
            <person name="Deng Q."/>
            <person name="Li S."/>
            <person name="Zhu J."/>
            <person name="Wang L."/>
            <person name="Liu H."/>
            <person name="Li P."/>
        </authorList>
    </citation>
    <scope>NUCLEOTIDE SEQUENCE [LARGE SCALE GENOMIC DNA]</scope>
    <source>
        <strain evidence="2">AG-1 IA</strain>
    </source>
</reference>
<protein>
    <submittedName>
        <fullName evidence="1">Uncharacterized protein</fullName>
    </submittedName>
</protein>
<organism evidence="1 2">
    <name type="scientific">Thanatephorus cucumeris (strain AG1-IA)</name>
    <name type="common">Rice sheath blight fungus</name>
    <name type="synonym">Rhizoctonia solani</name>
    <dbReference type="NCBI Taxonomy" id="983506"/>
    <lineage>
        <taxon>Eukaryota</taxon>
        <taxon>Fungi</taxon>
        <taxon>Dikarya</taxon>
        <taxon>Basidiomycota</taxon>
        <taxon>Agaricomycotina</taxon>
        <taxon>Agaricomycetes</taxon>
        <taxon>Cantharellales</taxon>
        <taxon>Ceratobasidiaceae</taxon>
        <taxon>Rhizoctonia</taxon>
        <taxon>Rhizoctonia solani AG-1</taxon>
    </lineage>
</organism>
<sequence length="219" mass="25083">MQDSSDERNRVRDAPGWVHSSLVILGNGQWSVGALHRQLADHRLGIGSWFGWIHGDKECAVTIIYGNLKRDGNVAISGGFNQIHFGPLVSVASLILEWSIWRIVVCEVEWENFDYCVVDSSVTTCKVWLRLWWTIRPCRWLALLDQVSYPPTVLWFLAWLRTCGAQFMRLGTGRIDRRIGRRIGRQISRQAHGRVREIRLGVQRLLSDGPFCKSSARVQ</sequence>
<gene>
    <name evidence="1" type="ORF">AG1IA_05900</name>
</gene>
<comment type="caution">
    <text evidence="1">The sequence shown here is derived from an EMBL/GenBank/DDBJ whole genome shotgun (WGS) entry which is preliminary data.</text>
</comment>
<accession>L8WTE8</accession>
<dbReference type="EMBL" id="AFRT01001521">
    <property type="protein sequence ID" value="ELU40067.1"/>
    <property type="molecule type" value="Genomic_DNA"/>
</dbReference>
<evidence type="ECO:0000313" key="2">
    <source>
        <dbReference type="Proteomes" id="UP000011668"/>
    </source>
</evidence>
<keyword evidence="2" id="KW-1185">Reference proteome</keyword>
<dbReference type="Proteomes" id="UP000011668">
    <property type="component" value="Unassembled WGS sequence"/>
</dbReference>